<proteinExistence type="predicted"/>
<sequence>MIKNIISYVIPFGGLIVLFCSFHYFDKYAASSTEDNIDIDKPAE</sequence>
<dbReference type="AlphaFoldDB" id="A0A072NF59"/>
<evidence type="ECO:0000256" key="1">
    <source>
        <dbReference type="SAM" id="Phobius"/>
    </source>
</evidence>
<name>A0A072NF59_SCHAZ</name>
<reference evidence="2 3" key="1">
    <citation type="submission" date="2014-04" db="EMBL/GenBank/DDBJ databases">
        <title>Draft genome sequence of Bacillus azotoformans MEV2011, a (co-) denitrifying strain unable to grow in the presence of oxygen.</title>
        <authorList>
            <person name="Nielsen M."/>
            <person name="Schreiber L."/>
            <person name="Finster K."/>
            <person name="Schramm A."/>
        </authorList>
    </citation>
    <scope>NUCLEOTIDE SEQUENCE [LARGE SCALE GENOMIC DNA]</scope>
    <source>
        <strain evidence="2 3">MEV2011</strain>
    </source>
</reference>
<protein>
    <submittedName>
        <fullName evidence="2">Uncharacterized protein</fullName>
    </submittedName>
</protein>
<keyword evidence="1" id="KW-1133">Transmembrane helix</keyword>
<keyword evidence="1" id="KW-0472">Membrane</keyword>
<comment type="caution">
    <text evidence="2">The sequence shown here is derived from an EMBL/GenBank/DDBJ whole genome shotgun (WGS) entry which is preliminary data.</text>
</comment>
<organism evidence="2 3">
    <name type="scientific">Schinkia azotoformans MEV2011</name>
    <dbReference type="NCBI Taxonomy" id="1348973"/>
    <lineage>
        <taxon>Bacteria</taxon>
        <taxon>Bacillati</taxon>
        <taxon>Bacillota</taxon>
        <taxon>Bacilli</taxon>
        <taxon>Bacillales</taxon>
        <taxon>Bacillaceae</taxon>
        <taxon>Calidifontibacillus/Schinkia group</taxon>
        <taxon>Schinkia</taxon>
    </lineage>
</organism>
<gene>
    <name evidence="2" type="ORF">M670_04505</name>
</gene>
<feature type="transmembrane region" description="Helical" evidence="1">
    <location>
        <begin position="6"/>
        <end position="25"/>
    </location>
</feature>
<evidence type="ECO:0000313" key="2">
    <source>
        <dbReference type="EMBL" id="KEF36344.1"/>
    </source>
</evidence>
<dbReference type="Proteomes" id="UP000027936">
    <property type="component" value="Unassembled WGS sequence"/>
</dbReference>
<dbReference type="PATRIC" id="fig|1348973.3.peg.4375"/>
<keyword evidence="1" id="KW-0812">Transmembrane</keyword>
<dbReference type="EMBL" id="JJRY01000029">
    <property type="protein sequence ID" value="KEF36344.1"/>
    <property type="molecule type" value="Genomic_DNA"/>
</dbReference>
<evidence type="ECO:0000313" key="3">
    <source>
        <dbReference type="Proteomes" id="UP000027936"/>
    </source>
</evidence>
<accession>A0A072NF59</accession>